<protein>
    <submittedName>
        <fullName evidence="1">DNA polymerase III, chi subunit</fullName>
    </submittedName>
</protein>
<dbReference type="PANTHER" id="PTHR38767">
    <property type="entry name" value="DNA POLYMERASE III SUBUNIT CHI"/>
    <property type="match status" value="1"/>
</dbReference>
<dbReference type="AlphaFoldDB" id="A0A1H7G6C9"/>
<dbReference type="SUPFAM" id="SSF102400">
    <property type="entry name" value="DNA polymerase III chi subunit"/>
    <property type="match status" value="1"/>
</dbReference>
<dbReference type="NCBIfam" id="NF004347">
    <property type="entry name" value="PRK05728.1-4"/>
    <property type="match status" value="1"/>
</dbReference>
<dbReference type="EMBL" id="FNZZ01000001">
    <property type="protein sequence ID" value="SEK33689.1"/>
    <property type="molecule type" value="Genomic_DNA"/>
</dbReference>
<accession>A0A1H7G6C9</accession>
<dbReference type="GO" id="GO:0032298">
    <property type="term" value="P:positive regulation of DNA-templated DNA replication initiation"/>
    <property type="evidence" value="ECO:0007669"/>
    <property type="project" value="TreeGrafter"/>
</dbReference>
<dbReference type="Gene3D" id="3.40.50.10110">
    <property type="entry name" value="DNA polymerase III subunit chi"/>
    <property type="match status" value="1"/>
</dbReference>
<dbReference type="OrthoDB" id="9795973at2"/>
<sequence>MKVDFYHLTTSPLERVLPRIAERILAEGGRLLVVEGDPARRAALDKTLWSYAPDSFLPHGLAGGDHDRQQPVLIAPDMVATNEARNVAIADGEWRNGALGFDRAFHFFDEDRIADARTAWKGLAARDDIERRYWKQSDTGRWEQAA</sequence>
<reference evidence="2" key="1">
    <citation type="submission" date="2016-10" db="EMBL/GenBank/DDBJ databases">
        <authorList>
            <person name="Varghese N."/>
            <person name="Submissions S."/>
        </authorList>
    </citation>
    <scope>NUCLEOTIDE SEQUENCE [LARGE SCALE GENOMIC DNA]</scope>
    <source>
        <strain evidence="2">JS21-1</strain>
    </source>
</reference>
<dbReference type="InterPro" id="IPR036768">
    <property type="entry name" value="PolIII_chi_sf"/>
</dbReference>
<evidence type="ECO:0000313" key="1">
    <source>
        <dbReference type="EMBL" id="SEK33689.1"/>
    </source>
</evidence>
<proteinExistence type="predicted"/>
<dbReference type="GO" id="GO:0003677">
    <property type="term" value="F:DNA binding"/>
    <property type="evidence" value="ECO:0007669"/>
    <property type="project" value="InterPro"/>
</dbReference>
<keyword evidence="2" id="KW-1185">Reference proteome</keyword>
<name>A0A1H7G6C9_9SPHN</name>
<dbReference type="Proteomes" id="UP000199214">
    <property type="component" value="Unassembled WGS sequence"/>
</dbReference>
<dbReference type="RefSeq" id="WP_093002469.1">
    <property type="nucleotide sequence ID" value="NZ_FNZZ01000001.1"/>
</dbReference>
<dbReference type="GO" id="GO:0006260">
    <property type="term" value="P:DNA replication"/>
    <property type="evidence" value="ECO:0007669"/>
    <property type="project" value="InterPro"/>
</dbReference>
<dbReference type="InterPro" id="IPR007459">
    <property type="entry name" value="DNA_pol3_chi"/>
</dbReference>
<dbReference type="STRING" id="1855283.SAMN05216382_0213"/>
<dbReference type="Pfam" id="PF04364">
    <property type="entry name" value="DNA_pol3_chi"/>
    <property type="match status" value="1"/>
</dbReference>
<organism evidence="1 2">
    <name type="scientific">Sphingomonas palmae</name>
    <dbReference type="NCBI Taxonomy" id="1855283"/>
    <lineage>
        <taxon>Bacteria</taxon>
        <taxon>Pseudomonadati</taxon>
        <taxon>Pseudomonadota</taxon>
        <taxon>Alphaproteobacteria</taxon>
        <taxon>Sphingomonadales</taxon>
        <taxon>Sphingomonadaceae</taxon>
        <taxon>Sphingomonas</taxon>
    </lineage>
</organism>
<dbReference type="GO" id="GO:0003887">
    <property type="term" value="F:DNA-directed DNA polymerase activity"/>
    <property type="evidence" value="ECO:0007669"/>
    <property type="project" value="InterPro"/>
</dbReference>
<gene>
    <name evidence="1" type="ORF">SAMN05216382_0213</name>
</gene>
<dbReference type="PANTHER" id="PTHR38767:SF1">
    <property type="entry name" value="DNA POLYMERASE III SUBUNIT CHI"/>
    <property type="match status" value="1"/>
</dbReference>
<evidence type="ECO:0000313" key="2">
    <source>
        <dbReference type="Proteomes" id="UP000199214"/>
    </source>
</evidence>